<organism evidence="2 3">
    <name type="scientific">Cardamine amara subsp. amara</name>
    <dbReference type="NCBI Taxonomy" id="228776"/>
    <lineage>
        <taxon>Eukaryota</taxon>
        <taxon>Viridiplantae</taxon>
        <taxon>Streptophyta</taxon>
        <taxon>Embryophyta</taxon>
        <taxon>Tracheophyta</taxon>
        <taxon>Spermatophyta</taxon>
        <taxon>Magnoliopsida</taxon>
        <taxon>eudicotyledons</taxon>
        <taxon>Gunneridae</taxon>
        <taxon>Pentapetalae</taxon>
        <taxon>rosids</taxon>
        <taxon>malvids</taxon>
        <taxon>Brassicales</taxon>
        <taxon>Brassicaceae</taxon>
        <taxon>Cardamineae</taxon>
        <taxon>Cardamine</taxon>
    </lineage>
</organism>
<dbReference type="Proteomes" id="UP001558713">
    <property type="component" value="Unassembled WGS sequence"/>
</dbReference>
<sequence>MISDLPRDVAEDVLSRLPVKSMKAVRFACKNWNTVSKSRRFRKRYLAEIKAASDFMVVMVMDFGLYLRSVNLHGIHKSLEPSINHQGKLFHLIDGVEIHKVCHCDGLLLCIPRDGTRMVVWNPYLGETRWFEPIARDPKLASYYAIGYDQSSKSSCRRNYKILRYFHTSGDRMRYEVYYFNRNDTIPITILSDWEVLYHARGASVKGNTYWFAQEKIPPDSGEISEIADFLVCFDFTTERFGPRLSLPIHSYVEDTVTLYSVRDEQLAVLYQPWNTHFLEIWITNKIEPNAVSWNSKVFLAVDMIPLLGFNFPCDGASFLVDEEKKVAVVIETAKEKEGRYAAYVIGEDGYFKEMDFGEASPNNLEYPPIIPYVPSLAQIKQRTGKKKKQIVKHPGTKAKKT</sequence>
<dbReference type="NCBIfam" id="TIGR01640">
    <property type="entry name" value="F_box_assoc_1"/>
    <property type="match status" value="1"/>
</dbReference>
<evidence type="ECO:0000259" key="1">
    <source>
        <dbReference type="PROSITE" id="PS50181"/>
    </source>
</evidence>
<feature type="domain" description="F-box" evidence="1">
    <location>
        <begin position="1"/>
        <end position="45"/>
    </location>
</feature>
<dbReference type="InterPro" id="IPR050233">
    <property type="entry name" value="A_thaliana_F-box"/>
</dbReference>
<dbReference type="PANTHER" id="PTHR47993">
    <property type="entry name" value="OS09G0372900 PROTEIN-RELATED"/>
    <property type="match status" value="1"/>
</dbReference>
<dbReference type="SMART" id="SM00256">
    <property type="entry name" value="FBOX"/>
    <property type="match status" value="1"/>
</dbReference>
<dbReference type="Pfam" id="PF00646">
    <property type="entry name" value="F-box"/>
    <property type="match status" value="1"/>
</dbReference>
<protein>
    <submittedName>
        <fullName evidence="2">F-box/kelch-repeat protein</fullName>
    </submittedName>
</protein>
<dbReference type="Pfam" id="PF07734">
    <property type="entry name" value="FBA_1"/>
    <property type="match status" value="1"/>
</dbReference>
<dbReference type="InterPro" id="IPR006527">
    <property type="entry name" value="F-box-assoc_dom_typ1"/>
</dbReference>
<dbReference type="Gene3D" id="1.20.1280.50">
    <property type="match status" value="1"/>
</dbReference>
<evidence type="ECO:0000313" key="2">
    <source>
        <dbReference type="EMBL" id="KAL1201565.1"/>
    </source>
</evidence>
<dbReference type="InterPro" id="IPR036047">
    <property type="entry name" value="F-box-like_dom_sf"/>
</dbReference>
<name>A0ABD1APC3_CARAN</name>
<accession>A0ABD1APC3</accession>
<dbReference type="PROSITE" id="PS50181">
    <property type="entry name" value="FBOX"/>
    <property type="match status" value="1"/>
</dbReference>
<dbReference type="AlphaFoldDB" id="A0ABD1APC3"/>
<evidence type="ECO:0000313" key="3">
    <source>
        <dbReference type="Proteomes" id="UP001558713"/>
    </source>
</evidence>
<proteinExistence type="predicted"/>
<dbReference type="InterPro" id="IPR017451">
    <property type="entry name" value="F-box-assoc_interact_dom"/>
</dbReference>
<dbReference type="PANTHER" id="PTHR47993:SF395">
    <property type="entry name" value="JACALIN-RELATED LECTIN 37-RELATED"/>
    <property type="match status" value="1"/>
</dbReference>
<dbReference type="InterPro" id="IPR001810">
    <property type="entry name" value="F-box_dom"/>
</dbReference>
<dbReference type="SUPFAM" id="SSF81383">
    <property type="entry name" value="F-box domain"/>
    <property type="match status" value="1"/>
</dbReference>
<dbReference type="EMBL" id="JBANAX010000586">
    <property type="protein sequence ID" value="KAL1201565.1"/>
    <property type="molecule type" value="Genomic_DNA"/>
</dbReference>
<gene>
    <name evidence="2" type="ORF">V5N11_013678</name>
</gene>
<dbReference type="CDD" id="cd22157">
    <property type="entry name" value="F-box_AtFBW1-like"/>
    <property type="match status" value="1"/>
</dbReference>
<comment type="caution">
    <text evidence="2">The sequence shown here is derived from an EMBL/GenBank/DDBJ whole genome shotgun (WGS) entry which is preliminary data.</text>
</comment>
<reference evidence="2 3" key="1">
    <citation type="submission" date="2024-04" db="EMBL/GenBank/DDBJ databases">
        <title>Genome assembly C_amara_ONT_v2.</title>
        <authorList>
            <person name="Yant L."/>
            <person name="Moore C."/>
            <person name="Slenker M."/>
        </authorList>
    </citation>
    <scope>NUCLEOTIDE SEQUENCE [LARGE SCALE GENOMIC DNA]</scope>
    <source>
        <tissue evidence="2">Leaf</tissue>
    </source>
</reference>
<keyword evidence="3" id="KW-1185">Reference proteome</keyword>